<accession>A0A0H3ZNC2</accession>
<dbReference type="AlphaFoldDB" id="A0A0H3ZNC2"/>
<name>A0A0H3ZNC2_VIBSP</name>
<protein>
    <submittedName>
        <fullName evidence="1">Uncharacterized protein</fullName>
    </submittedName>
</protein>
<reference evidence="1" key="1">
    <citation type="journal article" date="2015" name="MBio">
        <title>Eco-Evolutionary Dynamics of Episomes among Ecologically Cohesive Bacterial Populations.</title>
        <authorList>
            <person name="Xue H."/>
            <person name="Cordero O.X."/>
            <person name="Camas F.M."/>
            <person name="Trimble W."/>
            <person name="Meyer F."/>
            <person name="Guglielmini J."/>
            <person name="Rocha E.P."/>
            <person name="Polz M.F."/>
        </authorList>
    </citation>
    <scope>NUCLEOTIDE SEQUENCE</scope>
    <source>
        <strain evidence="1">5S_214</strain>
    </source>
</reference>
<sequence length="52" mass="5659">MNFRQDSDGEKPGGKPGFSVIRAATQERKRINIGINQFTCCGSPLQALPPIL</sequence>
<evidence type="ECO:0000313" key="1">
    <source>
        <dbReference type="EMBL" id="AKN37675.1"/>
    </source>
</evidence>
<dbReference type="EMBL" id="KP795544">
    <property type="protein sequence ID" value="AKN37675.1"/>
    <property type="molecule type" value="Genomic_DNA"/>
</dbReference>
<proteinExistence type="predicted"/>
<organism evidence="1">
    <name type="scientific">Vibrio splendidus</name>
    <dbReference type="NCBI Taxonomy" id="29497"/>
    <lineage>
        <taxon>Bacteria</taxon>
        <taxon>Pseudomonadati</taxon>
        <taxon>Pseudomonadota</taxon>
        <taxon>Gammaproteobacteria</taxon>
        <taxon>Vibrionales</taxon>
        <taxon>Vibrionaceae</taxon>
        <taxon>Vibrio</taxon>
    </lineage>
</organism>